<dbReference type="Proteomes" id="UP000241022">
    <property type="component" value="Unassembled WGS sequence"/>
</dbReference>
<gene>
    <name evidence="2" type="ORF">A7X95_05080</name>
</gene>
<keyword evidence="1" id="KW-1133">Transmembrane helix</keyword>
<accession>A0A2R6T9F2</accession>
<dbReference type="RefSeq" id="WP_048106580.1">
    <property type="nucleotide sequence ID" value="NZ_CP007026.1"/>
</dbReference>
<organism evidence="2 3">
    <name type="scientific">Candidatus Nitrosopelagicus brevis</name>
    <dbReference type="NCBI Taxonomy" id="1410606"/>
    <lineage>
        <taxon>Archaea</taxon>
        <taxon>Nitrososphaerota</taxon>
    </lineage>
</organism>
<feature type="transmembrane region" description="Helical" evidence="1">
    <location>
        <begin position="62"/>
        <end position="80"/>
    </location>
</feature>
<evidence type="ECO:0000313" key="2">
    <source>
        <dbReference type="EMBL" id="PTL87282.1"/>
    </source>
</evidence>
<protein>
    <submittedName>
        <fullName evidence="2">Uncharacterized protein</fullName>
    </submittedName>
</protein>
<dbReference type="EMBL" id="LXWN01000002">
    <property type="protein sequence ID" value="PTL87282.1"/>
    <property type="molecule type" value="Genomic_DNA"/>
</dbReference>
<keyword evidence="1" id="KW-0812">Transmembrane</keyword>
<keyword evidence="1" id="KW-0472">Membrane</keyword>
<keyword evidence="3" id="KW-1185">Reference proteome</keyword>
<dbReference type="AlphaFoldDB" id="A0A2R6T9F2"/>
<evidence type="ECO:0000256" key="1">
    <source>
        <dbReference type="SAM" id="Phobius"/>
    </source>
</evidence>
<reference evidence="3" key="1">
    <citation type="submission" date="2016-05" db="EMBL/GenBank/DDBJ databases">
        <authorList>
            <person name="Dupont C."/>
            <person name="Santoro A."/>
        </authorList>
    </citation>
    <scope>NUCLEOTIDE SEQUENCE [LARGE SCALE GENOMIC DNA]</scope>
    <source>
        <strain evidence="3">U25</strain>
    </source>
</reference>
<dbReference type="GeneID" id="24817363"/>
<proteinExistence type="predicted"/>
<dbReference type="OrthoDB" id="9328at2157"/>
<reference evidence="2 3" key="2">
    <citation type="submission" date="2018-04" db="EMBL/GenBank/DDBJ databases">
        <title>Transcriptomics of ammonia oxidizing archaea.</title>
        <authorList>
            <person name="Carini P."/>
        </authorList>
    </citation>
    <scope>NUCLEOTIDE SEQUENCE [LARGE SCALE GENOMIC DNA]</scope>
    <source>
        <strain evidence="2 3">U25</strain>
    </source>
</reference>
<sequence length="120" mass="13711">MSDPTKSNFSNVLREIIKKSLFTERQIEIILKSKNLSDVEFTMTKGAYYRQVSQSRDKLSGLYYSFIVLGILGVVLPDDIDVISQLSERMSVIKDSDVFPEKEQEIISVIERVVKQTTAM</sequence>
<name>A0A2R6T9F2_9ARCH</name>
<evidence type="ECO:0000313" key="3">
    <source>
        <dbReference type="Proteomes" id="UP000241022"/>
    </source>
</evidence>
<comment type="caution">
    <text evidence="2">The sequence shown here is derived from an EMBL/GenBank/DDBJ whole genome shotgun (WGS) entry which is preliminary data.</text>
</comment>